<comment type="subcellular location">
    <subcellularLocation>
        <location evidence="1">Cytoplasm</location>
    </subcellularLocation>
</comment>
<dbReference type="EMBL" id="ADKX01000001">
    <property type="protein sequence ID" value="EFW06704.1"/>
    <property type="molecule type" value="Genomic_DNA"/>
</dbReference>
<keyword evidence="6" id="KW-0418">Kinase</keyword>
<evidence type="ECO:0000313" key="9">
    <source>
        <dbReference type="Proteomes" id="UP000003157"/>
    </source>
</evidence>
<gene>
    <name evidence="8" type="ORF">HMPREF9488_00241</name>
</gene>
<organism evidence="8 9">
    <name type="scientific">Coprobacillus cateniformis</name>
    <dbReference type="NCBI Taxonomy" id="100884"/>
    <lineage>
        <taxon>Bacteria</taxon>
        <taxon>Bacillati</taxon>
        <taxon>Bacillota</taxon>
        <taxon>Erysipelotrichia</taxon>
        <taxon>Erysipelotrichales</taxon>
        <taxon>Coprobacillaceae</taxon>
        <taxon>Coprobacillus</taxon>
    </lineage>
</organism>
<keyword evidence="3" id="KW-0762">Sugar transport</keyword>
<dbReference type="eggNOG" id="COG2190">
    <property type="taxonomic scope" value="Bacteria"/>
</dbReference>
<feature type="domain" description="PTS EIIA type-1" evidence="7">
    <location>
        <begin position="31"/>
        <end position="135"/>
    </location>
</feature>
<dbReference type="PANTHER" id="PTHR45008">
    <property type="entry name" value="PTS SYSTEM GLUCOSE-SPECIFIC EIIA COMPONENT"/>
    <property type="match status" value="1"/>
</dbReference>
<dbReference type="PANTHER" id="PTHR45008:SF1">
    <property type="entry name" value="PTS SYSTEM GLUCOSE-SPECIFIC EIIA COMPONENT"/>
    <property type="match status" value="1"/>
</dbReference>
<dbReference type="InterPro" id="IPR050890">
    <property type="entry name" value="PTS_EIIA_component"/>
</dbReference>
<dbReference type="HOGENOM" id="CLU_012312_5_4_9"/>
<evidence type="ECO:0000256" key="4">
    <source>
        <dbReference type="ARBA" id="ARBA00022679"/>
    </source>
</evidence>
<sequence>MNFLDKLIHKDNHSILAVTHGKVLHIEKIPDHAFSNRLIGDGLAIEINSPHIYAPCTGTINSIASTRHAFTILLENGVEILVHIGLNTSKPNEHDFNYHVNVGDHITPDTHILTLSQQFLHSHQFKVITPIIILNSHEHPIKIMTTSSYTKKGKTLFTYK</sequence>
<evidence type="ECO:0000259" key="7">
    <source>
        <dbReference type="PROSITE" id="PS51093"/>
    </source>
</evidence>
<keyword evidence="9" id="KW-1185">Reference proteome</keyword>
<dbReference type="InterPro" id="IPR011055">
    <property type="entry name" value="Dup_hybrid_motif"/>
</dbReference>
<dbReference type="OrthoDB" id="92465at2"/>
<dbReference type="SUPFAM" id="SSF51261">
    <property type="entry name" value="Duplicated hybrid motif"/>
    <property type="match status" value="1"/>
</dbReference>
<dbReference type="AlphaFoldDB" id="E7G653"/>
<dbReference type="STRING" id="100884.GCA_000269565_01459"/>
<dbReference type="GO" id="GO:0005737">
    <property type="term" value="C:cytoplasm"/>
    <property type="evidence" value="ECO:0007669"/>
    <property type="project" value="UniProtKB-SubCell"/>
</dbReference>
<evidence type="ECO:0000256" key="5">
    <source>
        <dbReference type="ARBA" id="ARBA00022683"/>
    </source>
</evidence>
<dbReference type="Proteomes" id="UP000003157">
    <property type="component" value="Unassembled WGS sequence"/>
</dbReference>
<evidence type="ECO:0000256" key="2">
    <source>
        <dbReference type="ARBA" id="ARBA00022448"/>
    </source>
</evidence>
<protein>
    <recommendedName>
        <fullName evidence="7">PTS EIIA type-1 domain-containing protein</fullName>
    </recommendedName>
</protein>
<name>E7G653_9FIRM</name>
<dbReference type="Gene3D" id="2.70.70.10">
    <property type="entry name" value="Glucose Permease (Domain IIA)"/>
    <property type="match status" value="1"/>
</dbReference>
<dbReference type="RefSeq" id="WP_008787369.1">
    <property type="nucleotide sequence ID" value="NZ_AKCB01000001.1"/>
</dbReference>
<dbReference type="NCBIfam" id="TIGR00830">
    <property type="entry name" value="PTBA"/>
    <property type="match status" value="1"/>
</dbReference>
<dbReference type="GeneID" id="78229334"/>
<dbReference type="Pfam" id="PF00358">
    <property type="entry name" value="PTS_EIIA_1"/>
    <property type="match status" value="1"/>
</dbReference>
<dbReference type="InterPro" id="IPR001127">
    <property type="entry name" value="PTS_EIIA_1_perm"/>
</dbReference>
<evidence type="ECO:0000313" key="8">
    <source>
        <dbReference type="EMBL" id="EFW06704.1"/>
    </source>
</evidence>
<dbReference type="PROSITE" id="PS51093">
    <property type="entry name" value="PTS_EIIA_TYPE_1"/>
    <property type="match status" value="1"/>
</dbReference>
<keyword evidence="2" id="KW-0813">Transport</keyword>
<keyword evidence="5" id="KW-0598">Phosphotransferase system</keyword>
<dbReference type="GO" id="GO:0016301">
    <property type="term" value="F:kinase activity"/>
    <property type="evidence" value="ECO:0007669"/>
    <property type="project" value="UniProtKB-KW"/>
</dbReference>
<evidence type="ECO:0000256" key="1">
    <source>
        <dbReference type="ARBA" id="ARBA00004496"/>
    </source>
</evidence>
<comment type="caution">
    <text evidence="8">The sequence shown here is derived from an EMBL/GenBank/DDBJ whole genome shotgun (WGS) entry which is preliminary data.</text>
</comment>
<proteinExistence type="predicted"/>
<keyword evidence="4" id="KW-0808">Transferase</keyword>
<evidence type="ECO:0000256" key="3">
    <source>
        <dbReference type="ARBA" id="ARBA00022597"/>
    </source>
</evidence>
<accession>E7G653</accession>
<evidence type="ECO:0000256" key="6">
    <source>
        <dbReference type="ARBA" id="ARBA00022777"/>
    </source>
</evidence>
<dbReference type="GO" id="GO:0009401">
    <property type="term" value="P:phosphoenolpyruvate-dependent sugar phosphotransferase system"/>
    <property type="evidence" value="ECO:0007669"/>
    <property type="project" value="UniProtKB-KW"/>
</dbReference>
<reference evidence="8 9" key="1">
    <citation type="submission" date="2010-12" db="EMBL/GenBank/DDBJ databases">
        <title>The Genome Sequence of Coprobacillus sp. strain 29_1.</title>
        <authorList>
            <consortium name="The Broad Institute Genome Sequencing Platform"/>
            <person name="Earl A."/>
            <person name="Ward D."/>
            <person name="Feldgarden M."/>
            <person name="Gevers D."/>
            <person name="Daigneault M."/>
            <person name="Sibley C.D."/>
            <person name="White A."/>
            <person name="Strauss J."/>
            <person name="Allen-Vercoe E."/>
            <person name="Young S.K."/>
            <person name="Zeng Q."/>
            <person name="Gargeya S."/>
            <person name="Fitzgerald M."/>
            <person name="Haas B."/>
            <person name="Abouelleil A."/>
            <person name="Alvarado L."/>
            <person name="Arachchi H.M."/>
            <person name="Berlin A."/>
            <person name="Brown A."/>
            <person name="Chapman S.B."/>
            <person name="Chen Z."/>
            <person name="Dunbar C."/>
            <person name="Freedman E."/>
            <person name="Gearin G."/>
            <person name="Gellesch M."/>
            <person name="Goldberg J."/>
            <person name="Griggs A."/>
            <person name="Gujja S."/>
            <person name="Heilman E."/>
            <person name="Heiman D."/>
            <person name="Howarth C."/>
            <person name="Larson L."/>
            <person name="Lui A."/>
            <person name="MacDonald P.J.P."/>
            <person name="Mehta T."/>
            <person name="Montmayeur A."/>
            <person name="Murphy C."/>
            <person name="Neiman D."/>
            <person name="Pearson M."/>
            <person name="Priest M."/>
            <person name="Roberts A."/>
            <person name="Saif S."/>
            <person name="Shea T."/>
            <person name="Shenoy N."/>
            <person name="Sisk P."/>
            <person name="Stolte C."/>
            <person name="Sykes S."/>
            <person name="White J."/>
            <person name="Yandava C."/>
            <person name="Nusbaum C."/>
            <person name="Birren B."/>
        </authorList>
    </citation>
    <scope>NUCLEOTIDE SEQUENCE [LARGE SCALE GENOMIC DNA]</scope>
    <source>
        <strain evidence="8 9">29_1</strain>
    </source>
</reference>